<feature type="repeat" description="PPR" evidence="6">
    <location>
        <begin position="97"/>
        <end position="131"/>
    </location>
</feature>
<keyword evidence="3" id="KW-0934">Plastid</keyword>
<protein>
    <recommendedName>
        <fullName evidence="9">Pentatricopeptide repeat-containing protein</fullName>
    </recommendedName>
</protein>
<comment type="subcellular location">
    <subcellularLocation>
        <location evidence="1">Plastid</location>
        <location evidence="1">Chloroplast</location>
    </subcellularLocation>
</comment>
<proteinExistence type="predicted"/>
<dbReference type="GO" id="GO:0009451">
    <property type="term" value="P:RNA modification"/>
    <property type="evidence" value="ECO:0007669"/>
    <property type="project" value="InterPro"/>
</dbReference>
<organism evidence="7 8">
    <name type="scientific">Vanilla planifolia</name>
    <name type="common">Vanilla</name>
    <dbReference type="NCBI Taxonomy" id="51239"/>
    <lineage>
        <taxon>Eukaryota</taxon>
        <taxon>Viridiplantae</taxon>
        <taxon>Streptophyta</taxon>
        <taxon>Embryophyta</taxon>
        <taxon>Tracheophyta</taxon>
        <taxon>Spermatophyta</taxon>
        <taxon>Magnoliopsida</taxon>
        <taxon>Liliopsida</taxon>
        <taxon>Asparagales</taxon>
        <taxon>Orchidaceae</taxon>
        <taxon>Vanilloideae</taxon>
        <taxon>Vanilleae</taxon>
        <taxon>Vanilla</taxon>
    </lineage>
</organism>
<comment type="caution">
    <text evidence="7">The sequence shown here is derived from an EMBL/GenBank/DDBJ whole genome shotgun (WGS) entry which is preliminary data.</text>
</comment>
<gene>
    <name evidence="7" type="ORF">HPP92_013684</name>
</gene>
<evidence type="ECO:0000313" key="7">
    <source>
        <dbReference type="EMBL" id="KAG0476843.1"/>
    </source>
</evidence>
<dbReference type="Pfam" id="PF01535">
    <property type="entry name" value="PPR"/>
    <property type="match status" value="5"/>
</dbReference>
<dbReference type="InterPro" id="IPR002885">
    <property type="entry name" value="PPR_rpt"/>
</dbReference>
<dbReference type="Pfam" id="PF13041">
    <property type="entry name" value="PPR_2"/>
    <property type="match status" value="1"/>
</dbReference>
<evidence type="ECO:0000256" key="6">
    <source>
        <dbReference type="PROSITE-ProRule" id="PRU00708"/>
    </source>
</evidence>
<dbReference type="Proteomes" id="UP000636800">
    <property type="component" value="Chromosome 6"/>
</dbReference>
<evidence type="ECO:0000256" key="1">
    <source>
        <dbReference type="ARBA" id="ARBA00004229"/>
    </source>
</evidence>
<evidence type="ECO:0000256" key="3">
    <source>
        <dbReference type="ARBA" id="ARBA00022640"/>
    </source>
</evidence>
<dbReference type="InterPro" id="IPR046960">
    <property type="entry name" value="PPR_At4g14850-like_plant"/>
</dbReference>
<reference evidence="7 8" key="1">
    <citation type="journal article" date="2020" name="Nat. Food">
        <title>A phased Vanilla planifolia genome enables genetic improvement of flavour and production.</title>
        <authorList>
            <person name="Hasing T."/>
            <person name="Tang H."/>
            <person name="Brym M."/>
            <person name="Khazi F."/>
            <person name="Huang T."/>
            <person name="Chambers A.H."/>
        </authorList>
    </citation>
    <scope>NUCLEOTIDE SEQUENCE [LARGE SCALE GENOMIC DNA]</scope>
    <source>
        <tissue evidence="7">Leaf</tissue>
    </source>
</reference>
<feature type="repeat" description="PPR" evidence="6">
    <location>
        <begin position="199"/>
        <end position="233"/>
    </location>
</feature>
<dbReference type="PANTHER" id="PTHR47926:SF452">
    <property type="entry name" value="PENTATRICOPEPTIDE REPEAT-CONTAINING PROTEIN"/>
    <property type="match status" value="1"/>
</dbReference>
<dbReference type="EMBL" id="JADCNL010000006">
    <property type="protein sequence ID" value="KAG0476843.1"/>
    <property type="molecule type" value="Genomic_DNA"/>
</dbReference>
<sequence length="336" mass="37600">MIGAYVQNACYEEALALFLQVLGSNKVVVDDVTLLTSLTAISLLQDGRLGRQVHAYLIKENSNRLPLILSNVVMVMYSRCNDVKSAFDIFCQMAERDAFTWNTMISAFVQNDLNFEGLILIYEMQKDGLVVDPVAVTALLSAASNLGNLRVGRETHGYLIRQGIEFEGMLSYLIDMYAKSCCVETAKRLFDIYECGERDQVTWNAMIAAYMHDEDQENSMLLFRKMLVENHLPNEVTISLILPACNTLGGIQVGKQIQAFAIRQILDTHVFVGTALVDMFAKCGAIELAEKVFDRMTEKNRVTYTTMILGFGQHGLGDRALSLLKQCSLLELSLME</sequence>
<evidence type="ECO:0000256" key="4">
    <source>
        <dbReference type="ARBA" id="ARBA00022737"/>
    </source>
</evidence>
<name>A0A835UWX1_VANPL</name>
<dbReference type="PROSITE" id="PS51375">
    <property type="entry name" value="PPR"/>
    <property type="match status" value="2"/>
</dbReference>
<dbReference type="InterPro" id="IPR011990">
    <property type="entry name" value="TPR-like_helical_dom_sf"/>
</dbReference>
<dbReference type="PANTHER" id="PTHR47926">
    <property type="entry name" value="PENTATRICOPEPTIDE REPEAT-CONTAINING PROTEIN"/>
    <property type="match status" value="1"/>
</dbReference>
<dbReference type="Gene3D" id="1.25.40.10">
    <property type="entry name" value="Tetratricopeptide repeat domain"/>
    <property type="match status" value="3"/>
</dbReference>
<evidence type="ECO:0000313" key="8">
    <source>
        <dbReference type="Proteomes" id="UP000636800"/>
    </source>
</evidence>
<evidence type="ECO:0000256" key="2">
    <source>
        <dbReference type="ARBA" id="ARBA00022528"/>
    </source>
</evidence>
<keyword evidence="8" id="KW-1185">Reference proteome</keyword>
<dbReference type="FunFam" id="1.25.40.10:FF:000496">
    <property type="entry name" value="Pentatricopeptide repeat-containing protein chloroplastic"/>
    <property type="match status" value="1"/>
</dbReference>
<keyword evidence="2" id="KW-0150">Chloroplast</keyword>
<dbReference type="GO" id="GO:0003729">
    <property type="term" value="F:mRNA binding"/>
    <property type="evidence" value="ECO:0007669"/>
    <property type="project" value="UniProtKB-ARBA"/>
</dbReference>
<dbReference type="AlphaFoldDB" id="A0A835UWX1"/>
<accession>A0A835UWX1</accession>
<keyword evidence="4" id="KW-0677">Repeat</keyword>
<keyword evidence="5" id="KW-0809">Transit peptide</keyword>
<evidence type="ECO:0000256" key="5">
    <source>
        <dbReference type="ARBA" id="ARBA00022946"/>
    </source>
</evidence>
<dbReference type="GO" id="GO:0009507">
    <property type="term" value="C:chloroplast"/>
    <property type="evidence" value="ECO:0007669"/>
    <property type="project" value="UniProtKB-SubCell"/>
</dbReference>
<evidence type="ECO:0008006" key="9">
    <source>
        <dbReference type="Google" id="ProtNLM"/>
    </source>
</evidence>